<comment type="subcellular location">
    <subcellularLocation>
        <location evidence="1">Membrane</location>
        <topology evidence="1">Multi-pass membrane protein</topology>
    </subcellularLocation>
</comment>
<comment type="similarity">
    <text evidence="7">Belongs to the anthrone oxygenase family.</text>
</comment>
<reference evidence="9" key="2">
    <citation type="journal article" date="2019" name="Mol. Plant Microbe Interact.">
        <title>Genome sequence resources for four phytopathogenic fungi from the Colletotrichum orbiculare species complex.</title>
        <authorList>
            <person name="Gan P."/>
            <person name="Tsushima A."/>
            <person name="Narusaka M."/>
            <person name="Narusaka Y."/>
            <person name="Takano Y."/>
            <person name="Kubo Y."/>
            <person name="Shirasu K."/>
        </authorList>
    </citation>
    <scope>GENOME REANNOTATION</scope>
    <source>
        <strain evidence="9">104-T / ATCC 96160 / CBS 514.97 / LARS 414 / MAFF 240422</strain>
    </source>
</reference>
<evidence type="ECO:0000256" key="5">
    <source>
        <dbReference type="ARBA" id="ARBA00023033"/>
    </source>
</evidence>
<keyword evidence="3" id="KW-1133">Transmembrane helix</keyword>
<keyword evidence="6" id="KW-0472">Membrane</keyword>
<dbReference type="PANTHER" id="PTHR35042">
    <property type="entry name" value="ANTHRONE OXYGENASE ENCC"/>
    <property type="match status" value="1"/>
</dbReference>
<dbReference type="InterPro" id="IPR013901">
    <property type="entry name" value="Anthrone_oxy"/>
</dbReference>
<keyword evidence="9" id="KW-1185">Reference proteome</keyword>
<evidence type="ECO:0000256" key="3">
    <source>
        <dbReference type="ARBA" id="ARBA00022989"/>
    </source>
</evidence>
<dbReference type="Gene3D" id="3.80.10.10">
    <property type="entry name" value="Ribonuclease Inhibitor"/>
    <property type="match status" value="1"/>
</dbReference>
<sequence>MPPLSIMVLPNELIANVVSCLAETGVERRKLLVRLSKTNRVISHYATLELYRSITVDDGILVALLKAIIQKPALRHLVRHLEIAGAPALRGERSNSSFSRLESDMSYWNDSKLNDQESQLFLLAKAMCFGCRENTMKGQIAFGLLMLLTDRVESFEFSGQVFERFVSHFLVAGMRMMAMWDKTKYINPTNKNRILFPACTQLRIGKGSLDLEGLVIWRQRFRPVAALLFPTTLTSLTVDSDDNTWRSLDTAQISGRLALRYIRLNNTKTNDSGLCKLLKRCPGLLELEVFYKTKGQVNADVGTAYSINNVLPVSCPQLQKLTLSLKGRHRQFFTHEPELLTCLTQMVCLRDLRIDLDCLFKNAASFEVEARDIHSVLPPNLDRLFLDSTWFLSHLGGRAASHPDTYRVPFGIASTLSSQAKVSTAYGIGAARGGARSPRLRLVGRCHGLHVPLRHPRRAPTLYAIPAALQTGPDPKFAIRAWHDVYTRGRATGPGLALATLATLASAAYFRRRDGKTWKHLVVAGVLNVAIVPFTQFMVPTNNTLLAAAGGLKTLSWEQTEVLLGKWKVLNLCRSGLPFLGGLIGIWFTLEEGELTI</sequence>
<organism evidence="8 9">
    <name type="scientific">Colletotrichum orbiculare (strain 104-T / ATCC 96160 / CBS 514.97 / LARS 414 / MAFF 240422)</name>
    <name type="common">Cucumber anthracnose fungus</name>
    <name type="synonym">Colletotrichum lagenarium</name>
    <dbReference type="NCBI Taxonomy" id="1213857"/>
    <lineage>
        <taxon>Eukaryota</taxon>
        <taxon>Fungi</taxon>
        <taxon>Dikarya</taxon>
        <taxon>Ascomycota</taxon>
        <taxon>Pezizomycotina</taxon>
        <taxon>Sordariomycetes</taxon>
        <taxon>Hypocreomycetidae</taxon>
        <taxon>Glomerellales</taxon>
        <taxon>Glomerellaceae</taxon>
        <taxon>Colletotrichum</taxon>
        <taxon>Colletotrichum orbiculare species complex</taxon>
    </lineage>
</organism>
<dbReference type="OrthoDB" id="4848038at2759"/>
<dbReference type="EMBL" id="AMCV02000033">
    <property type="protein sequence ID" value="TDZ16865.1"/>
    <property type="molecule type" value="Genomic_DNA"/>
</dbReference>
<evidence type="ECO:0000256" key="1">
    <source>
        <dbReference type="ARBA" id="ARBA00004141"/>
    </source>
</evidence>
<evidence type="ECO:0000256" key="4">
    <source>
        <dbReference type="ARBA" id="ARBA00023002"/>
    </source>
</evidence>
<gene>
    <name evidence="8" type="primary">hypC-0</name>
    <name evidence="8" type="ORF">Cob_v010319</name>
</gene>
<dbReference type="GO" id="GO:0016020">
    <property type="term" value="C:membrane"/>
    <property type="evidence" value="ECO:0007669"/>
    <property type="project" value="UniProtKB-SubCell"/>
</dbReference>
<evidence type="ECO:0000256" key="7">
    <source>
        <dbReference type="ARBA" id="ARBA00034313"/>
    </source>
</evidence>
<dbReference type="AlphaFoldDB" id="A0A484FH29"/>
<accession>A0A484FH29</accession>
<dbReference type="SUPFAM" id="SSF52047">
    <property type="entry name" value="RNI-like"/>
    <property type="match status" value="1"/>
</dbReference>
<keyword evidence="5 8" id="KW-0503">Monooxygenase</keyword>
<dbReference type="STRING" id="1213857.A0A484FH29"/>
<proteinExistence type="inferred from homology"/>
<keyword evidence="4" id="KW-0560">Oxidoreductase</keyword>
<evidence type="ECO:0000313" key="8">
    <source>
        <dbReference type="EMBL" id="TDZ16865.1"/>
    </source>
</evidence>
<protein>
    <submittedName>
        <fullName evidence="8">Noranthrone monooxygenase</fullName>
    </submittedName>
</protein>
<reference evidence="9" key="1">
    <citation type="journal article" date="2013" name="New Phytol.">
        <title>Comparative genomic and transcriptomic analyses reveal the hemibiotrophic stage shift of Colletotrichum fungi.</title>
        <authorList>
            <person name="Gan P."/>
            <person name="Ikeda K."/>
            <person name="Irieda H."/>
            <person name="Narusaka M."/>
            <person name="O'Connell R.J."/>
            <person name="Narusaka Y."/>
            <person name="Takano Y."/>
            <person name="Kubo Y."/>
            <person name="Shirasu K."/>
        </authorList>
    </citation>
    <scope>NUCLEOTIDE SEQUENCE [LARGE SCALE GENOMIC DNA]</scope>
    <source>
        <strain evidence="9">104-T / ATCC 96160 / CBS 514.97 / LARS 414 / MAFF 240422</strain>
    </source>
</reference>
<evidence type="ECO:0000256" key="2">
    <source>
        <dbReference type="ARBA" id="ARBA00022692"/>
    </source>
</evidence>
<dbReference type="Pfam" id="PF08592">
    <property type="entry name" value="Anthrone_oxy"/>
    <property type="match status" value="1"/>
</dbReference>
<comment type="caution">
    <text evidence="8">The sequence shown here is derived from an EMBL/GenBank/DDBJ whole genome shotgun (WGS) entry which is preliminary data.</text>
</comment>
<name>A0A484FH29_COLOR</name>
<dbReference type="GO" id="GO:0004497">
    <property type="term" value="F:monooxygenase activity"/>
    <property type="evidence" value="ECO:0007669"/>
    <property type="project" value="UniProtKB-KW"/>
</dbReference>
<dbReference type="InterPro" id="IPR032675">
    <property type="entry name" value="LRR_dom_sf"/>
</dbReference>
<evidence type="ECO:0000313" key="9">
    <source>
        <dbReference type="Proteomes" id="UP000014480"/>
    </source>
</evidence>
<dbReference type="Proteomes" id="UP000014480">
    <property type="component" value="Unassembled WGS sequence"/>
</dbReference>
<evidence type="ECO:0000256" key="6">
    <source>
        <dbReference type="ARBA" id="ARBA00023136"/>
    </source>
</evidence>
<dbReference type="PANTHER" id="PTHR35042:SF3">
    <property type="entry name" value="ANTHRONE OXYGENASE-RELATED"/>
    <property type="match status" value="1"/>
</dbReference>
<keyword evidence="2" id="KW-0812">Transmembrane</keyword>